<sequence length="183" mass="19473">MLPAGIPGHPLPCTESEYLALGVTACRIELLDGGLLVGPPPTVRHQMIAGSLATALEPGCAAAGHTLLPVINLRLDATRILNPDLVVTTELDIAAACVPASAVLLVGEITAPHTAVIDRLLKPHLYAAAGIEWYLLVELDTLTMHLHQRQGSHYVERSTTRAGEVLELTDPVRATIRPEDLLP</sequence>
<gene>
    <name evidence="2" type="ORF">DKT68_23580</name>
</gene>
<dbReference type="Gene3D" id="3.90.1570.10">
    <property type="entry name" value="tt1808, chain A"/>
    <property type="match status" value="1"/>
</dbReference>
<feature type="domain" description="Putative restriction endonuclease" evidence="1">
    <location>
        <begin position="17"/>
        <end position="173"/>
    </location>
</feature>
<proteinExistence type="predicted"/>
<organism evidence="2 3">
    <name type="scientific">Micromonospora acroterricola</name>
    <dbReference type="NCBI Taxonomy" id="2202421"/>
    <lineage>
        <taxon>Bacteria</taxon>
        <taxon>Bacillati</taxon>
        <taxon>Actinomycetota</taxon>
        <taxon>Actinomycetes</taxon>
        <taxon>Micromonosporales</taxon>
        <taxon>Micromonosporaceae</taxon>
        <taxon>Micromonospora</taxon>
    </lineage>
</organism>
<dbReference type="EMBL" id="QGKR01000268">
    <property type="protein sequence ID" value="PWR06106.1"/>
    <property type="molecule type" value="Genomic_DNA"/>
</dbReference>
<protein>
    <submittedName>
        <fullName evidence="2">Uma2 family endonuclease</fullName>
    </submittedName>
</protein>
<comment type="caution">
    <text evidence="2">The sequence shown here is derived from an EMBL/GenBank/DDBJ whole genome shotgun (WGS) entry which is preliminary data.</text>
</comment>
<keyword evidence="2" id="KW-0378">Hydrolase</keyword>
<dbReference type="InterPro" id="IPR008538">
    <property type="entry name" value="Uma2"/>
</dbReference>
<keyword evidence="2" id="KW-0255">Endonuclease</keyword>
<dbReference type="CDD" id="cd06260">
    <property type="entry name" value="DUF820-like"/>
    <property type="match status" value="1"/>
</dbReference>
<dbReference type="Proteomes" id="UP000245410">
    <property type="component" value="Unassembled WGS sequence"/>
</dbReference>
<evidence type="ECO:0000259" key="1">
    <source>
        <dbReference type="Pfam" id="PF05685"/>
    </source>
</evidence>
<dbReference type="SUPFAM" id="SSF52980">
    <property type="entry name" value="Restriction endonuclease-like"/>
    <property type="match status" value="1"/>
</dbReference>
<dbReference type="AlphaFoldDB" id="A0A317CX54"/>
<name>A0A317CX54_9ACTN</name>
<dbReference type="PANTHER" id="PTHR35400">
    <property type="entry name" value="SLR1083 PROTEIN"/>
    <property type="match status" value="1"/>
</dbReference>
<dbReference type="Pfam" id="PF05685">
    <property type="entry name" value="Uma2"/>
    <property type="match status" value="1"/>
</dbReference>
<dbReference type="GO" id="GO:0004519">
    <property type="term" value="F:endonuclease activity"/>
    <property type="evidence" value="ECO:0007669"/>
    <property type="project" value="UniProtKB-KW"/>
</dbReference>
<evidence type="ECO:0000313" key="2">
    <source>
        <dbReference type="EMBL" id="PWR06106.1"/>
    </source>
</evidence>
<evidence type="ECO:0000313" key="3">
    <source>
        <dbReference type="Proteomes" id="UP000245410"/>
    </source>
</evidence>
<keyword evidence="2" id="KW-0540">Nuclease</keyword>
<dbReference type="RefSeq" id="WP_109819579.1">
    <property type="nucleotide sequence ID" value="NZ_QGKR01000268.1"/>
</dbReference>
<dbReference type="OrthoDB" id="9799703at2"/>
<accession>A0A317CX54</accession>
<dbReference type="PANTHER" id="PTHR35400:SF3">
    <property type="entry name" value="SLL1072 PROTEIN"/>
    <property type="match status" value="1"/>
</dbReference>
<reference evidence="2 3" key="1">
    <citation type="submission" date="2018-05" db="EMBL/GenBank/DDBJ databases">
        <title>Micromonospora atacamensis sp. nov., a novel actinobacteria isolated from high altitude Atacama Desert soil.</title>
        <authorList>
            <person name="Carro L."/>
            <person name="Golinska P."/>
            <person name="Klenk H.-P."/>
            <person name="Goodfellow M."/>
        </authorList>
    </citation>
    <scope>NUCLEOTIDE SEQUENCE [LARGE SCALE GENOMIC DNA]</scope>
    <source>
        <strain evidence="2 3">5R2A7</strain>
    </source>
</reference>
<dbReference type="InterPro" id="IPR012296">
    <property type="entry name" value="Nuclease_put_TT1808"/>
</dbReference>
<dbReference type="InterPro" id="IPR011335">
    <property type="entry name" value="Restrct_endonuc-II-like"/>
</dbReference>
<keyword evidence="3" id="KW-1185">Reference proteome</keyword>